<organism evidence="1 2">
    <name type="scientific">Characodon lateralis</name>
    <dbReference type="NCBI Taxonomy" id="208331"/>
    <lineage>
        <taxon>Eukaryota</taxon>
        <taxon>Metazoa</taxon>
        <taxon>Chordata</taxon>
        <taxon>Craniata</taxon>
        <taxon>Vertebrata</taxon>
        <taxon>Euteleostomi</taxon>
        <taxon>Actinopterygii</taxon>
        <taxon>Neopterygii</taxon>
        <taxon>Teleostei</taxon>
        <taxon>Neoteleostei</taxon>
        <taxon>Acanthomorphata</taxon>
        <taxon>Ovalentaria</taxon>
        <taxon>Atherinomorphae</taxon>
        <taxon>Cyprinodontiformes</taxon>
        <taxon>Goodeidae</taxon>
        <taxon>Characodon</taxon>
    </lineage>
</organism>
<comment type="caution">
    <text evidence="1">The sequence shown here is derived from an EMBL/GenBank/DDBJ whole genome shotgun (WGS) entry which is preliminary data.</text>
</comment>
<dbReference type="Proteomes" id="UP001352852">
    <property type="component" value="Unassembled WGS sequence"/>
</dbReference>
<proteinExistence type="predicted"/>
<sequence length="101" mass="10835">MSLDVFTPNALARLRSRGGTVRKPCSVKPSTLVIGAKVAWRLAAHLQPRSGVSSQPGNEAISGLSDGMEWNKPACQIIRLRQSRLGDGKSLHASCLLDNAR</sequence>
<dbReference type="EMBL" id="JAHUTJ010020743">
    <property type="protein sequence ID" value="MED6272404.1"/>
    <property type="molecule type" value="Genomic_DNA"/>
</dbReference>
<protein>
    <submittedName>
        <fullName evidence="1">Uncharacterized protein</fullName>
    </submittedName>
</protein>
<keyword evidence="2" id="KW-1185">Reference proteome</keyword>
<name>A0ABU7DBJ5_9TELE</name>
<evidence type="ECO:0000313" key="1">
    <source>
        <dbReference type="EMBL" id="MED6272404.1"/>
    </source>
</evidence>
<evidence type="ECO:0000313" key="2">
    <source>
        <dbReference type="Proteomes" id="UP001352852"/>
    </source>
</evidence>
<accession>A0ABU7DBJ5</accession>
<reference evidence="1 2" key="1">
    <citation type="submission" date="2021-06" db="EMBL/GenBank/DDBJ databases">
        <authorList>
            <person name="Palmer J.M."/>
        </authorList>
    </citation>
    <scope>NUCLEOTIDE SEQUENCE [LARGE SCALE GENOMIC DNA]</scope>
    <source>
        <strain evidence="1 2">CL_MEX2019</strain>
        <tissue evidence="1">Muscle</tissue>
    </source>
</reference>
<gene>
    <name evidence="1" type="ORF">CHARACLAT_029896</name>
</gene>